<feature type="domain" description="Rhodanese" evidence="1">
    <location>
        <begin position="16"/>
        <end position="100"/>
    </location>
</feature>
<evidence type="ECO:0000259" key="1">
    <source>
        <dbReference type="PROSITE" id="PS50206"/>
    </source>
</evidence>
<dbReference type="PROSITE" id="PS50206">
    <property type="entry name" value="RHODANESE_3"/>
    <property type="match status" value="1"/>
</dbReference>
<dbReference type="GO" id="GO:0016740">
    <property type="term" value="F:transferase activity"/>
    <property type="evidence" value="ECO:0007669"/>
    <property type="project" value="UniProtKB-KW"/>
</dbReference>
<dbReference type="Proteomes" id="UP000323257">
    <property type="component" value="Unassembled WGS sequence"/>
</dbReference>
<dbReference type="AlphaFoldDB" id="A0A5S5CDU8"/>
<gene>
    <name evidence="2" type="ORF">BCM02_102126</name>
</gene>
<evidence type="ECO:0000313" key="2">
    <source>
        <dbReference type="EMBL" id="TYP77565.1"/>
    </source>
</evidence>
<keyword evidence="2" id="KW-0808">Transferase</keyword>
<dbReference type="SUPFAM" id="SSF52821">
    <property type="entry name" value="Rhodanese/Cell cycle control phosphatase"/>
    <property type="match status" value="1"/>
</dbReference>
<proteinExistence type="predicted"/>
<evidence type="ECO:0000313" key="3">
    <source>
        <dbReference type="Proteomes" id="UP000323257"/>
    </source>
</evidence>
<accession>A0A5S5CDU8</accession>
<reference evidence="2 3" key="1">
    <citation type="submission" date="2019-07" db="EMBL/GenBank/DDBJ databases">
        <title>Genomic Encyclopedia of Type Strains, Phase III (KMG-III): the genomes of soil and plant-associated and newly described type strains.</title>
        <authorList>
            <person name="Whitman W."/>
        </authorList>
    </citation>
    <scope>NUCLEOTIDE SEQUENCE [LARGE SCALE GENOMIC DNA]</scope>
    <source>
        <strain evidence="2 3">BL24</strain>
    </source>
</reference>
<dbReference type="Gene3D" id="3.40.250.10">
    <property type="entry name" value="Rhodanese-like domain"/>
    <property type="match status" value="1"/>
</dbReference>
<protein>
    <submittedName>
        <fullName evidence="2">Rhodanese-related sulfurtransferase</fullName>
    </submittedName>
</protein>
<comment type="caution">
    <text evidence="2">The sequence shown here is derived from an EMBL/GenBank/DDBJ whole genome shotgun (WGS) entry which is preliminary data.</text>
</comment>
<keyword evidence="3" id="KW-1185">Reference proteome</keyword>
<dbReference type="CDD" id="cd00158">
    <property type="entry name" value="RHOD"/>
    <property type="match status" value="1"/>
</dbReference>
<dbReference type="EMBL" id="VNHS01000002">
    <property type="protein sequence ID" value="TYP77565.1"/>
    <property type="molecule type" value="Genomic_DNA"/>
</dbReference>
<dbReference type="InterPro" id="IPR001763">
    <property type="entry name" value="Rhodanese-like_dom"/>
</dbReference>
<sequence>MNQEITTAELRERLEAGEKLNLIDVREVDEWQDGHIAEAKLIPLSEFTERLDEIEKNDQPIYVICRSGGRSGKVCSYLAPQGYNVVNVQGGMLAWSGDIVTGE</sequence>
<dbReference type="SMART" id="SM00450">
    <property type="entry name" value="RHOD"/>
    <property type="match status" value="1"/>
</dbReference>
<dbReference type="RefSeq" id="WP_148928071.1">
    <property type="nucleotide sequence ID" value="NZ_VNHS01000002.1"/>
</dbReference>
<dbReference type="InterPro" id="IPR036873">
    <property type="entry name" value="Rhodanese-like_dom_sf"/>
</dbReference>
<dbReference type="PANTHER" id="PTHR43031">
    <property type="entry name" value="FAD-DEPENDENT OXIDOREDUCTASE"/>
    <property type="match status" value="1"/>
</dbReference>
<dbReference type="PANTHER" id="PTHR43031:SF17">
    <property type="entry name" value="SULFURTRANSFERASE YTWF-RELATED"/>
    <property type="match status" value="1"/>
</dbReference>
<dbReference type="Pfam" id="PF00581">
    <property type="entry name" value="Rhodanese"/>
    <property type="match status" value="1"/>
</dbReference>
<organism evidence="2 3">
    <name type="scientific">Paenibacillus methanolicus</name>
    <dbReference type="NCBI Taxonomy" id="582686"/>
    <lineage>
        <taxon>Bacteria</taxon>
        <taxon>Bacillati</taxon>
        <taxon>Bacillota</taxon>
        <taxon>Bacilli</taxon>
        <taxon>Bacillales</taxon>
        <taxon>Paenibacillaceae</taxon>
        <taxon>Paenibacillus</taxon>
    </lineage>
</organism>
<name>A0A5S5CDU8_9BACL</name>
<dbReference type="OrthoDB" id="9800872at2"/>
<dbReference type="InterPro" id="IPR050229">
    <property type="entry name" value="GlpE_sulfurtransferase"/>
</dbReference>